<evidence type="ECO:0008006" key="3">
    <source>
        <dbReference type="Google" id="ProtNLM"/>
    </source>
</evidence>
<protein>
    <recommendedName>
        <fullName evidence="3">SinR-like protein</fullName>
    </recommendedName>
</protein>
<comment type="caution">
    <text evidence="1">The sequence shown here is derived from an EMBL/GenBank/DDBJ whole genome shotgun (WGS) entry which is preliminary data.</text>
</comment>
<evidence type="ECO:0000313" key="2">
    <source>
        <dbReference type="Proteomes" id="UP001320154"/>
    </source>
</evidence>
<sequence>MANYIVAYDLHTPGQDYKSLREAFEAYGYYYKPLRSTWLIKTTQSSEQIRNNLMRVLDSNDKLIVLKLSGEAAWTNGFDNDWLQGFLNSP</sequence>
<gene>
    <name evidence="1" type="ORF">HOP60_09810</name>
</gene>
<accession>A0ABS9B575</accession>
<dbReference type="Proteomes" id="UP001320154">
    <property type="component" value="Unassembled WGS sequence"/>
</dbReference>
<evidence type="ECO:0000313" key="1">
    <source>
        <dbReference type="EMBL" id="MCE8047023.1"/>
    </source>
</evidence>
<organism evidence="1 2">
    <name type="scientific">Billgrantia desiderata</name>
    <dbReference type="NCBI Taxonomy" id="52021"/>
    <lineage>
        <taxon>Bacteria</taxon>
        <taxon>Pseudomonadati</taxon>
        <taxon>Pseudomonadota</taxon>
        <taxon>Gammaproteobacteria</taxon>
        <taxon>Oceanospirillales</taxon>
        <taxon>Halomonadaceae</taxon>
        <taxon>Billgrantia</taxon>
    </lineage>
</organism>
<keyword evidence="2" id="KW-1185">Reference proteome</keyword>
<dbReference type="EMBL" id="JABFTQ010000005">
    <property type="protein sequence ID" value="MCE8047023.1"/>
    <property type="molecule type" value="Genomic_DNA"/>
</dbReference>
<dbReference type="RefSeq" id="WP_234250518.1">
    <property type="nucleotide sequence ID" value="NZ_JABFTQ010000005.1"/>
</dbReference>
<name>A0ABS9B575_9GAMM</name>
<proteinExistence type="predicted"/>
<reference evidence="1 2" key="1">
    <citation type="journal article" date="2021" name="Front. Microbiol.">
        <title>Aerobic Denitrification and Heterotrophic Sulfur Oxidation in the Genus Halomonas Revealed by Six Novel Species Characterizations and Genome-Based Analysis.</title>
        <authorList>
            <person name="Wang L."/>
            <person name="Shao Z."/>
        </authorList>
    </citation>
    <scope>NUCLEOTIDE SEQUENCE [LARGE SCALE GENOMIC DNA]</scope>
    <source>
        <strain evidence="1 2">MCCC 1A05748</strain>
    </source>
</reference>